<evidence type="ECO:0000313" key="3">
    <source>
        <dbReference type="Proteomes" id="UP000034032"/>
    </source>
</evidence>
<keyword evidence="1" id="KW-1133">Transmembrane helix</keyword>
<evidence type="ECO:0000313" key="2">
    <source>
        <dbReference type="EMBL" id="KKT80995.1"/>
    </source>
</evidence>
<keyword evidence="1" id="KW-0812">Transmembrane</keyword>
<organism evidence="2 3">
    <name type="scientific">Candidatus Yanofskybacteria bacterium GW2011_GWA2_44_9</name>
    <dbReference type="NCBI Taxonomy" id="1619025"/>
    <lineage>
        <taxon>Bacteria</taxon>
        <taxon>Candidatus Yanofskyibacteriota</taxon>
    </lineage>
</organism>
<feature type="transmembrane region" description="Helical" evidence="1">
    <location>
        <begin position="6"/>
        <end position="26"/>
    </location>
</feature>
<comment type="caution">
    <text evidence="2">The sequence shown here is derived from an EMBL/GenBank/DDBJ whole genome shotgun (WGS) entry which is preliminary data.</text>
</comment>
<feature type="transmembrane region" description="Helical" evidence="1">
    <location>
        <begin position="204"/>
        <end position="222"/>
    </location>
</feature>
<feature type="transmembrane region" description="Helical" evidence="1">
    <location>
        <begin position="178"/>
        <end position="198"/>
    </location>
</feature>
<dbReference type="Proteomes" id="UP000034032">
    <property type="component" value="Unassembled WGS sequence"/>
</dbReference>
<keyword evidence="1" id="KW-0472">Membrane</keyword>
<protein>
    <submittedName>
        <fullName evidence="2">Uncharacterized protein</fullName>
    </submittedName>
</protein>
<evidence type="ECO:0000256" key="1">
    <source>
        <dbReference type="SAM" id="Phobius"/>
    </source>
</evidence>
<dbReference type="AlphaFoldDB" id="A0A0G1KBM8"/>
<name>A0A0G1KBM8_9BACT</name>
<gene>
    <name evidence="2" type="ORF">UW79_C0029G0004</name>
</gene>
<sequence>MKKWQKVWPFLLAFVVWFLNTDWVVIPSLHKRALCIWGVSLYDLSWLIPALTLKQIFVIICIVSTLELIFWFYFLVWFRDLVLRTFYKKPLVKETIELGKEIKTVAAPVLEETGLKDRILEISHRWLHWSISDTNPVVAKLKRLGYWGLFSFSSIPETGTRVAAIFICSMSKSKKGMLCVLAGNLVKNSMMVFAWGLVSRMQPIHQLILLSVVFLALLIVILKKSKET</sequence>
<dbReference type="EMBL" id="LCJR01000029">
    <property type="protein sequence ID" value="KKT80995.1"/>
    <property type="molecule type" value="Genomic_DNA"/>
</dbReference>
<reference evidence="2 3" key="1">
    <citation type="journal article" date="2015" name="Nature">
        <title>rRNA introns, odd ribosomes, and small enigmatic genomes across a large radiation of phyla.</title>
        <authorList>
            <person name="Brown C.T."/>
            <person name="Hug L.A."/>
            <person name="Thomas B.C."/>
            <person name="Sharon I."/>
            <person name="Castelle C.J."/>
            <person name="Singh A."/>
            <person name="Wilkins M.J."/>
            <person name="Williams K.H."/>
            <person name="Banfield J.F."/>
        </authorList>
    </citation>
    <scope>NUCLEOTIDE SEQUENCE [LARGE SCALE GENOMIC DNA]</scope>
</reference>
<feature type="transmembrane region" description="Helical" evidence="1">
    <location>
        <begin position="57"/>
        <end position="78"/>
    </location>
</feature>
<proteinExistence type="predicted"/>
<accession>A0A0G1KBM8</accession>